<dbReference type="AlphaFoldDB" id="T1EI70"/>
<accession>T1EI70</accession>
<gene>
    <name evidence="3" type="primary">20196270</name>
    <name evidence="2" type="ORF">HELRODRAFT_135178</name>
</gene>
<keyword evidence="4" id="KW-1185">Reference proteome</keyword>
<dbReference type="eggNOG" id="ENOG502QVX9">
    <property type="taxonomic scope" value="Eukaryota"/>
</dbReference>
<evidence type="ECO:0000313" key="2">
    <source>
        <dbReference type="EMBL" id="ESN90308.1"/>
    </source>
</evidence>
<dbReference type="HOGENOM" id="CLU_067698_2_0_1"/>
<dbReference type="Pfam" id="PF06080">
    <property type="entry name" value="DUF938"/>
    <property type="match status" value="1"/>
</dbReference>
<evidence type="ECO:0000313" key="3">
    <source>
        <dbReference type="EnsemblMetazoa" id="HelroP135178"/>
    </source>
</evidence>
<reference evidence="3" key="3">
    <citation type="submission" date="2015-06" db="UniProtKB">
        <authorList>
            <consortium name="EnsemblMetazoa"/>
        </authorList>
    </citation>
    <scope>IDENTIFICATION</scope>
</reference>
<reference evidence="4" key="1">
    <citation type="submission" date="2012-12" db="EMBL/GenBank/DDBJ databases">
        <authorList>
            <person name="Hellsten U."/>
            <person name="Grimwood J."/>
            <person name="Chapman J.A."/>
            <person name="Shapiro H."/>
            <person name="Aerts A."/>
            <person name="Otillar R.P."/>
            <person name="Terry A.Y."/>
            <person name="Boore J.L."/>
            <person name="Simakov O."/>
            <person name="Marletaz F."/>
            <person name="Cho S.-J."/>
            <person name="Edsinger-Gonzales E."/>
            <person name="Havlak P."/>
            <person name="Kuo D.-H."/>
            <person name="Larsson T."/>
            <person name="Lv J."/>
            <person name="Arendt D."/>
            <person name="Savage R."/>
            <person name="Osoegawa K."/>
            <person name="de Jong P."/>
            <person name="Lindberg D.R."/>
            <person name="Seaver E.C."/>
            <person name="Weisblat D.A."/>
            <person name="Putnam N.H."/>
            <person name="Grigoriev I.V."/>
            <person name="Rokhsar D.S."/>
        </authorList>
    </citation>
    <scope>NUCLEOTIDE SEQUENCE</scope>
</reference>
<dbReference type="InterPro" id="IPR010342">
    <property type="entry name" value="DUF938"/>
</dbReference>
<evidence type="ECO:0000256" key="1">
    <source>
        <dbReference type="ARBA" id="ARBA00008308"/>
    </source>
</evidence>
<dbReference type="Gene3D" id="3.40.50.150">
    <property type="entry name" value="Vaccinia Virus protein VP39"/>
    <property type="match status" value="1"/>
</dbReference>
<dbReference type="Proteomes" id="UP000015101">
    <property type="component" value="Unassembled WGS sequence"/>
</dbReference>
<organism evidence="3 4">
    <name type="scientific">Helobdella robusta</name>
    <name type="common">Californian leech</name>
    <dbReference type="NCBI Taxonomy" id="6412"/>
    <lineage>
        <taxon>Eukaryota</taxon>
        <taxon>Metazoa</taxon>
        <taxon>Spiralia</taxon>
        <taxon>Lophotrochozoa</taxon>
        <taxon>Annelida</taxon>
        <taxon>Clitellata</taxon>
        <taxon>Hirudinea</taxon>
        <taxon>Rhynchobdellida</taxon>
        <taxon>Glossiphoniidae</taxon>
        <taxon>Helobdella</taxon>
    </lineage>
</organism>
<dbReference type="PANTHER" id="PTHR20974:SF0">
    <property type="entry name" value="UPF0585 PROTEIN CG18661"/>
    <property type="match status" value="1"/>
</dbReference>
<dbReference type="InterPro" id="IPR029063">
    <property type="entry name" value="SAM-dependent_MTases_sf"/>
</dbReference>
<proteinExistence type="inferred from homology"/>
<sequence length="200" mass="22927">ERNRDPILNVLKQIISPDGLVNVLEIASGWGYHVTYFAKFFDNVKWQPTDGDQSCVNKINQKLASSNKNNSNISKPLAIDATTNHCVWFNGMYQRCHFDCILCINMTHISKWQATEGLFSGSNYYLKPNGSLVIYGPFIVYGDFIHKNNISFDKQLKSQTLEWGLRDVSQLNKVAEDNGMKLEKIFDMPANNKTLIYRKH</sequence>
<dbReference type="InParanoid" id="T1EI70"/>
<protein>
    <recommendedName>
        <fullName evidence="5">Methyltransferase domain-containing protein</fullName>
    </recommendedName>
</protein>
<dbReference type="RefSeq" id="XP_009031264.1">
    <property type="nucleotide sequence ID" value="XM_009033016.1"/>
</dbReference>
<dbReference type="KEGG" id="hro:HELRODRAFT_135178"/>
<comment type="similarity">
    <text evidence="1">Belongs to the UPF0585 family.</text>
</comment>
<dbReference type="PANTHER" id="PTHR20974">
    <property type="entry name" value="UPF0585 PROTEIN CG18661"/>
    <property type="match status" value="1"/>
</dbReference>
<reference evidence="2 4" key="2">
    <citation type="journal article" date="2013" name="Nature">
        <title>Insights into bilaterian evolution from three spiralian genomes.</title>
        <authorList>
            <person name="Simakov O."/>
            <person name="Marletaz F."/>
            <person name="Cho S.J."/>
            <person name="Edsinger-Gonzales E."/>
            <person name="Havlak P."/>
            <person name="Hellsten U."/>
            <person name="Kuo D.H."/>
            <person name="Larsson T."/>
            <person name="Lv J."/>
            <person name="Arendt D."/>
            <person name="Savage R."/>
            <person name="Osoegawa K."/>
            <person name="de Jong P."/>
            <person name="Grimwood J."/>
            <person name="Chapman J.A."/>
            <person name="Shapiro H."/>
            <person name="Aerts A."/>
            <person name="Otillar R.P."/>
            <person name="Terry A.Y."/>
            <person name="Boore J.L."/>
            <person name="Grigoriev I.V."/>
            <person name="Lindberg D.R."/>
            <person name="Seaver E.C."/>
            <person name="Weisblat D.A."/>
            <person name="Putnam N.H."/>
            <person name="Rokhsar D.S."/>
        </authorList>
    </citation>
    <scope>NUCLEOTIDE SEQUENCE</scope>
</reference>
<evidence type="ECO:0000313" key="4">
    <source>
        <dbReference type="Proteomes" id="UP000015101"/>
    </source>
</evidence>
<dbReference type="FunCoup" id="T1EI70">
    <property type="interactions" value="113"/>
</dbReference>
<dbReference type="CTD" id="20196270"/>
<name>T1EI70_HELRO</name>
<dbReference type="EMBL" id="AMQM01002223">
    <property type="status" value="NOT_ANNOTATED_CDS"/>
    <property type="molecule type" value="Genomic_DNA"/>
</dbReference>
<dbReference type="SUPFAM" id="SSF53335">
    <property type="entry name" value="S-adenosyl-L-methionine-dependent methyltransferases"/>
    <property type="match status" value="1"/>
</dbReference>
<evidence type="ECO:0008006" key="5">
    <source>
        <dbReference type="Google" id="ProtNLM"/>
    </source>
</evidence>
<dbReference type="GeneID" id="20196270"/>
<dbReference type="OrthoDB" id="10258744at2759"/>
<dbReference type="EMBL" id="KB097753">
    <property type="protein sequence ID" value="ESN90308.1"/>
    <property type="molecule type" value="Genomic_DNA"/>
</dbReference>
<dbReference type="OMA" id="TCINMIH"/>
<dbReference type="EnsemblMetazoa" id="HelroT135178">
    <property type="protein sequence ID" value="HelroP135178"/>
    <property type="gene ID" value="HelroG135178"/>
</dbReference>